<evidence type="ECO:0000256" key="6">
    <source>
        <dbReference type="PROSITE-ProRule" id="PRU00023"/>
    </source>
</evidence>
<feature type="repeat" description="ANK" evidence="6">
    <location>
        <begin position="677"/>
        <end position="700"/>
    </location>
</feature>
<protein>
    <submittedName>
        <fullName evidence="9">Rabankyrin-5</fullName>
    </submittedName>
</protein>
<dbReference type="GO" id="GO:0008270">
    <property type="term" value="F:zinc ion binding"/>
    <property type="evidence" value="ECO:0007669"/>
    <property type="project" value="UniProtKB-KW"/>
</dbReference>
<comment type="caution">
    <text evidence="9">The sequence shown here is derived from an EMBL/GenBank/DDBJ whole genome shotgun (WGS) entry which is preliminary data.</text>
</comment>
<feature type="repeat" description="ANK" evidence="6">
    <location>
        <begin position="438"/>
        <end position="470"/>
    </location>
</feature>
<evidence type="ECO:0000256" key="7">
    <source>
        <dbReference type="PROSITE-ProRule" id="PRU00091"/>
    </source>
</evidence>
<evidence type="ECO:0000256" key="5">
    <source>
        <dbReference type="ARBA" id="ARBA00023043"/>
    </source>
</evidence>
<dbReference type="InterPro" id="IPR013083">
    <property type="entry name" value="Znf_RING/FYVE/PHD"/>
</dbReference>
<feature type="repeat" description="ANK" evidence="6">
    <location>
        <begin position="780"/>
        <end position="812"/>
    </location>
</feature>
<dbReference type="PROSITE" id="PS50088">
    <property type="entry name" value="ANK_REPEAT"/>
    <property type="match status" value="12"/>
</dbReference>
<dbReference type="Pfam" id="PF12796">
    <property type="entry name" value="Ank_2"/>
    <property type="match status" value="4"/>
</dbReference>
<feature type="repeat" description="ANK" evidence="6">
    <location>
        <begin position="745"/>
        <end position="777"/>
    </location>
</feature>
<sequence>MRAGTSVVNYVVGHLLIEQCYSKIIISDITSFIHLKGELFLLEHLLHSCDQKGVMSLVNVRNCIRFYQTAEELNASTLMNYCAEIIASHWDDLRKEDFSSLSAQLLYKMIKSKTEYPLHKAIKVEREDVVFLYLIEMDSQLPGKLNEMDHNGDLALDLALSRRLESIATTLVSHKADVDMVDKNGWSLLHKGIQRGDLFASIFLIKNGALVNAATLGAQETPLHLVALYSSKKYSADVMSEMAQIAEALLQAGANPNMQDSKGRTPLHLSIMARNDYVFSQLLQCKQLDLELKDHEGSTALWLAVQYITVSSDQSVNPFEDLPVLNGTSFDENSFAARLIQRGSNTDAPDAMTGNCLLQRAAGAGNEAAALFLATSGAHANHRNKWGETPLHTACRHGLANLTAELLQQGANPNLQTEEALPVPKETPVPVGSADGIYLQTPLHMAIAYNHPDVVSVILEQKANALHATNNLQIIPDFSLKDSRDQTVLGLALWTGMHTIAAQLLGSGASINDTMSDGQTLLHMAIRRQDSKSALFLLEHQADINVRTQDGETALQLAIKNQLPLVVDAICTRGADMSVPDEKGNPPLWLALASNLEDIASTLWVKLLLGKMDGDFLFPYISGCDVNSPRRPGTDGEGEEEARDGQTPLHLAASWGLEETVQCLLEFGANVNAQDAEGRTPVHVAISNQHSVIIQLLISHPNIELSVRDRQGLTPFACAMTYKNNKAAEAILKRESGAAEQVDNKGRNFLHVAVQNSDIESVLFLISVQANVNSRVQDASKLTPLHLAVQAGSEIIVRNLLLAGAKVNELTKHRQTALHLAAQQDLPTICSVLLENGVDFAAVDENGNNALHLAVMHGRLNNIRALLTECTVDAEAFNLRGQSPLHILGQYGKENAAAIFDLFLECMPEYPLDKPDAEGNTVLLLAYMKGNANLCRAIVRSGARLGVNNNQGVNIFNYQVATKQLLFRLLDMLSKEPPWCDGSNCYECTAKFGVTTRKHHCRHCGRLLCHKCSTKEIPIIKFDLNKPVRVCNICFDVLTLGGVS</sequence>
<dbReference type="Pfam" id="PF01363">
    <property type="entry name" value="FYVE"/>
    <property type="match status" value="1"/>
</dbReference>
<dbReference type="FunFam" id="1.25.40.20:FF:000210">
    <property type="entry name" value="Ankyrin repeat and FYVE domain containing 1"/>
    <property type="match status" value="1"/>
</dbReference>
<dbReference type="SMART" id="SM00248">
    <property type="entry name" value="ANK"/>
    <property type="match status" value="18"/>
</dbReference>
<dbReference type="SMART" id="SM00064">
    <property type="entry name" value="FYVE"/>
    <property type="match status" value="1"/>
</dbReference>
<dbReference type="PROSITE" id="PS50178">
    <property type="entry name" value="ZF_FYVE"/>
    <property type="match status" value="1"/>
</dbReference>
<dbReference type="Proteomes" id="UP000710432">
    <property type="component" value="Unassembled WGS sequence"/>
</dbReference>
<keyword evidence="4" id="KW-0862">Zinc</keyword>
<keyword evidence="5 6" id="KW-0040">ANK repeat</keyword>
<dbReference type="FunFam" id="3.30.40.10:FF:000104">
    <property type="entry name" value="Ankyrin repeat and FYVE domain-containing 1"/>
    <property type="match status" value="1"/>
</dbReference>
<dbReference type="PANTHER" id="PTHR24198:SF191">
    <property type="entry name" value="RABANKYRIN-5-LIKE"/>
    <property type="match status" value="1"/>
</dbReference>
<evidence type="ECO:0000259" key="8">
    <source>
        <dbReference type="PROSITE" id="PS50178"/>
    </source>
</evidence>
<feature type="repeat" description="ANK" evidence="6">
    <location>
        <begin position="813"/>
        <end position="845"/>
    </location>
</feature>
<keyword evidence="2" id="KW-0677">Repeat</keyword>
<reference evidence="9" key="1">
    <citation type="submission" date="2020-03" db="EMBL/GenBank/DDBJ databases">
        <title>Studies in the Genomics of Life Span.</title>
        <authorList>
            <person name="Glass D."/>
        </authorList>
    </citation>
    <scope>NUCLEOTIDE SEQUENCE</scope>
    <source>
        <strain evidence="9">LTLLF</strain>
        <tissue evidence="9">Muscle</tissue>
    </source>
</reference>
<dbReference type="PRINTS" id="PR01415">
    <property type="entry name" value="ANKYRIN"/>
</dbReference>
<dbReference type="AlphaFoldDB" id="A0A8J6GI87"/>
<dbReference type="InterPro" id="IPR000306">
    <property type="entry name" value="Znf_FYVE"/>
</dbReference>
<dbReference type="EMBL" id="JAATJU010022200">
    <property type="protein sequence ID" value="KAH0511422.1"/>
    <property type="molecule type" value="Genomic_DNA"/>
</dbReference>
<feature type="repeat" description="ANK" evidence="6">
    <location>
        <begin position="918"/>
        <end position="950"/>
    </location>
</feature>
<name>A0A8J6GI87_MICOH</name>
<dbReference type="InterPro" id="IPR011011">
    <property type="entry name" value="Znf_FYVE_PHD"/>
</dbReference>
<feature type="repeat" description="ANK" evidence="6">
    <location>
        <begin position="550"/>
        <end position="582"/>
    </location>
</feature>
<gene>
    <name evidence="9" type="ORF">LTLLF_148125</name>
</gene>
<evidence type="ECO:0000256" key="2">
    <source>
        <dbReference type="ARBA" id="ARBA00022737"/>
    </source>
</evidence>
<dbReference type="CDD" id="cd18501">
    <property type="entry name" value="BACK_ANKFY1_Rank5"/>
    <property type="match status" value="1"/>
</dbReference>
<dbReference type="CDD" id="cd15728">
    <property type="entry name" value="FYVE_ANFY1"/>
    <property type="match status" value="1"/>
</dbReference>
<organism evidence="9 10">
    <name type="scientific">Microtus ochrogaster</name>
    <name type="common">Prairie vole</name>
    <dbReference type="NCBI Taxonomy" id="79684"/>
    <lineage>
        <taxon>Eukaryota</taxon>
        <taxon>Metazoa</taxon>
        <taxon>Chordata</taxon>
        <taxon>Craniata</taxon>
        <taxon>Vertebrata</taxon>
        <taxon>Euteleostomi</taxon>
        <taxon>Mammalia</taxon>
        <taxon>Eutheria</taxon>
        <taxon>Euarchontoglires</taxon>
        <taxon>Glires</taxon>
        <taxon>Rodentia</taxon>
        <taxon>Myomorpha</taxon>
        <taxon>Muroidea</taxon>
        <taxon>Cricetidae</taxon>
        <taxon>Arvicolinae</taxon>
        <taxon>Microtus</taxon>
    </lineage>
</organism>
<dbReference type="Pfam" id="PF13857">
    <property type="entry name" value="Ank_5"/>
    <property type="match status" value="1"/>
</dbReference>
<feature type="repeat" description="ANK" evidence="6">
    <location>
        <begin position="846"/>
        <end position="867"/>
    </location>
</feature>
<evidence type="ECO:0000256" key="4">
    <source>
        <dbReference type="ARBA" id="ARBA00022833"/>
    </source>
</evidence>
<evidence type="ECO:0000256" key="3">
    <source>
        <dbReference type="ARBA" id="ARBA00022771"/>
    </source>
</evidence>
<keyword evidence="3 7" id="KW-0863">Zinc-finger</keyword>
<dbReference type="FunFam" id="1.25.40.20:FF:000166">
    <property type="entry name" value="rabankyrin-5 isoform X1"/>
    <property type="match status" value="1"/>
</dbReference>
<feature type="domain" description="FYVE-type" evidence="8">
    <location>
        <begin position="979"/>
        <end position="1039"/>
    </location>
</feature>
<dbReference type="SUPFAM" id="SSF57903">
    <property type="entry name" value="FYVE/PHD zinc finger"/>
    <property type="match status" value="1"/>
</dbReference>
<feature type="repeat" description="ANK" evidence="6">
    <location>
        <begin position="517"/>
        <end position="549"/>
    </location>
</feature>
<dbReference type="InterPro" id="IPR036770">
    <property type="entry name" value="Ankyrin_rpt-contain_sf"/>
</dbReference>
<feature type="repeat" description="ANK" evidence="6">
    <location>
        <begin position="218"/>
        <end position="261"/>
    </location>
</feature>
<evidence type="ECO:0000256" key="1">
    <source>
        <dbReference type="ARBA" id="ARBA00022723"/>
    </source>
</evidence>
<evidence type="ECO:0000313" key="10">
    <source>
        <dbReference type="Proteomes" id="UP000710432"/>
    </source>
</evidence>
<evidence type="ECO:0000313" key="9">
    <source>
        <dbReference type="EMBL" id="KAH0511422.1"/>
    </source>
</evidence>
<dbReference type="FunFam" id="1.25.40.20:FF:000142">
    <property type="entry name" value="Ankyrin repeat and FYVE domain containing 1"/>
    <property type="match status" value="1"/>
</dbReference>
<dbReference type="InterPro" id="IPR017455">
    <property type="entry name" value="Znf_FYVE-rel"/>
</dbReference>
<dbReference type="Gene3D" id="3.30.40.10">
    <property type="entry name" value="Zinc/RING finger domain, C3HC4 (zinc finger)"/>
    <property type="match status" value="1"/>
</dbReference>
<feature type="repeat" description="ANK" evidence="6">
    <location>
        <begin position="644"/>
        <end position="676"/>
    </location>
</feature>
<accession>A0A8J6GI87</accession>
<dbReference type="PANTHER" id="PTHR24198">
    <property type="entry name" value="ANKYRIN REPEAT AND PROTEIN KINASE DOMAIN-CONTAINING PROTEIN"/>
    <property type="match status" value="1"/>
</dbReference>
<keyword evidence="1" id="KW-0479">Metal-binding</keyword>
<dbReference type="SUPFAM" id="SSF48403">
    <property type="entry name" value="Ankyrin repeat"/>
    <property type="match status" value="3"/>
</dbReference>
<dbReference type="InterPro" id="IPR049763">
    <property type="entry name" value="ANKFY1_BACK"/>
</dbReference>
<dbReference type="Gene3D" id="1.25.40.420">
    <property type="match status" value="1"/>
</dbReference>
<dbReference type="InterPro" id="IPR002110">
    <property type="entry name" value="Ankyrin_rpt"/>
</dbReference>
<dbReference type="InterPro" id="IPR049764">
    <property type="entry name" value="ANFY1_FYVE"/>
</dbReference>
<feature type="repeat" description="ANK" evidence="6">
    <location>
        <begin position="386"/>
        <end position="418"/>
    </location>
</feature>
<dbReference type="Pfam" id="PF00023">
    <property type="entry name" value="Ank"/>
    <property type="match status" value="1"/>
</dbReference>
<dbReference type="PROSITE" id="PS50297">
    <property type="entry name" value="ANK_REP_REGION"/>
    <property type="match status" value="9"/>
</dbReference>
<proteinExistence type="predicted"/>
<dbReference type="Gene3D" id="1.25.40.20">
    <property type="entry name" value="Ankyrin repeat-containing domain"/>
    <property type="match status" value="6"/>
</dbReference>